<evidence type="ECO:0000313" key="3">
    <source>
        <dbReference type="Proteomes" id="UP000323067"/>
    </source>
</evidence>
<dbReference type="AlphaFoldDB" id="A0A2H4SH97"/>
<reference evidence="2 3" key="1">
    <citation type="journal article" date="2017" name="BMC Genomics">
        <title>Chromosome level assembly and secondary metabolite potential of the parasitic fungus Cordyceps militaris.</title>
        <authorList>
            <person name="Kramer G.J."/>
            <person name="Nodwell J.R."/>
        </authorList>
    </citation>
    <scope>NUCLEOTIDE SEQUENCE [LARGE SCALE GENOMIC DNA]</scope>
    <source>
        <strain evidence="2 3">ATCC 34164</strain>
    </source>
</reference>
<proteinExistence type="predicted"/>
<accession>A0A2H4SH97</accession>
<evidence type="ECO:0000256" key="1">
    <source>
        <dbReference type="SAM" id="MobiDB-lite"/>
    </source>
</evidence>
<gene>
    <name evidence="2" type="ORF">A9K55_007699</name>
</gene>
<sequence length="93" mass="9986">MRRRGGGGENVLGLGGLHMAKYQVQSRCSWVEKGKVVGGPRGLPVLTHADSEKALSNFAIRQMKKMTIHLTTTHTPCQRRSSGAGGATSPRTK</sequence>
<feature type="compositionally biased region" description="Polar residues" evidence="1">
    <location>
        <begin position="72"/>
        <end position="81"/>
    </location>
</feature>
<dbReference type="EMBL" id="CP023324">
    <property type="protein sequence ID" value="ATY62477.1"/>
    <property type="molecule type" value="Genomic_DNA"/>
</dbReference>
<name>A0A2H4SH97_CORMI</name>
<protein>
    <submittedName>
        <fullName evidence="2">Uncharacterized protein</fullName>
    </submittedName>
</protein>
<dbReference type="VEuPathDB" id="FungiDB:CCM_07204"/>
<dbReference type="VEuPathDB" id="FungiDB:A9K55_007699"/>
<feature type="region of interest" description="Disordered" evidence="1">
    <location>
        <begin position="72"/>
        <end position="93"/>
    </location>
</feature>
<dbReference type="Proteomes" id="UP000323067">
    <property type="component" value="Chromosome vii"/>
</dbReference>
<evidence type="ECO:0000313" key="2">
    <source>
        <dbReference type="EMBL" id="ATY62477.1"/>
    </source>
</evidence>
<organism evidence="2 3">
    <name type="scientific">Cordyceps militaris</name>
    <name type="common">Caterpillar fungus</name>
    <name type="synonym">Clavaria militaris</name>
    <dbReference type="NCBI Taxonomy" id="73501"/>
    <lineage>
        <taxon>Eukaryota</taxon>
        <taxon>Fungi</taxon>
        <taxon>Dikarya</taxon>
        <taxon>Ascomycota</taxon>
        <taxon>Pezizomycotina</taxon>
        <taxon>Sordariomycetes</taxon>
        <taxon>Hypocreomycetidae</taxon>
        <taxon>Hypocreales</taxon>
        <taxon>Cordycipitaceae</taxon>
        <taxon>Cordyceps</taxon>
    </lineage>
</organism>